<dbReference type="EMBL" id="BLLK01000069">
    <property type="protein sequence ID" value="GFH60746.1"/>
    <property type="molecule type" value="Genomic_DNA"/>
</dbReference>
<dbReference type="Proteomes" id="UP001054902">
    <property type="component" value="Unassembled WGS sequence"/>
</dbReference>
<protein>
    <recommendedName>
        <fullName evidence="4">PH domain-containing protein</fullName>
    </recommendedName>
</protein>
<evidence type="ECO:0008006" key="4">
    <source>
        <dbReference type="Google" id="ProtNLM"/>
    </source>
</evidence>
<sequence length="481" mass="55491">MISSQLSFQPRKCAWSNKFISRRKDVLEEEENRRKALETERKNYRPRYFTSPSFFDDLRVMNPVAFISSKKRNGHCSVCEKSLCIEKSYSNALLCDLCPSLFCSSCAESLKTNSVASLSQECQNTNSQYFSTAYRRRILESEGKIWICPTCTREVMSSLDEEMLRLRNDRLKRMAFFSAVKIQANCLKLKARRNYSTLLTGIVRLQAVFRGRVTRSTWRKEFASTLRVLRIKNIEFSLDQIPVSDKKSTVSCIVTVMNTDRSIWRGETHGISQKQHKAKGKWNDCFTLHSNTHVTFIFTLHAKESETSSNRTIFLGQHVFDGTLLSRCFFTGKSIKCRGELANRSVDIGQRFHFLNKKTYGTLSFEIHPISNIDSKCGPLQEVFSVLSRKNYNAVFYDKTLHLSSVGMPNLSLPIAIGTHITWADEKNGLFKIELDQSSYIFTCRNKDDLHCWVNKLTGKYKQELENATAQFRNQRIQGRN</sequence>
<reference evidence="2 3" key="1">
    <citation type="journal article" date="2021" name="Sci. Rep.">
        <title>The genome of the diatom Chaetoceros tenuissimus carries an ancient integrated fragment of an extant virus.</title>
        <authorList>
            <person name="Hongo Y."/>
            <person name="Kimura K."/>
            <person name="Takaki Y."/>
            <person name="Yoshida Y."/>
            <person name="Baba S."/>
            <person name="Kobayashi G."/>
            <person name="Nagasaki K."/>
            <person name="Hano T."/>
            <person name="Tomaru Y."/>
        </authorList>
    </citation>
    <scope>NUCLEOTIDE SEQUENCE [LARGE SCALE GENOMIC DNA]</scope>
    <source>
        <strain evidence="2 3">NIES-3715</strain>
    </source>
</reference>
<gene>
    <name evidence="2" type="ORF">CTEN210_17222</name>
</gene>
<accession>A0AAD3DA99</accession>
<dbReference type="AlphaFoldDB" id="A0AAD3DA99"/>
<dbReference type="Gene3D" id="1.20.5.190">
    <property type="match status" value="1"/>
</dbReference>
<dbReference type="PROSITE" id="PS50096">
    <property type="entry name" value="IQ"/>
    <property type="match status" value="1"/>
</dbReference>
<organism evidence="2 3">
    <name type="scientific">Chaetoceros tenuissimus</name>
    <dbReference type="NCBI Taxonomy" id="426638"/>
    <lineage>
        <taxon>Eukaryota</taxon>
        <taxon>Sar</taxon>
        <taxon>Stramenopiles</taxon>
        <taxon>Ochrophyta</taxon>
        <taxon>Bacillariophyta</taxon>
        <taxon>Coscinodiscophyceae</taxon>
        <taxon>Chaetocerotophycidae</taxon>
        <taxon>Chaetocerotales</taxon>
        <taxon>Chaetocerotaceae</taxon>
        <taxon>Chaetoceros</taxon>
    </lineage>
</organism>
<evidence type="ECO:0000313" key="3">
    <source>
        <dbReference type="Proteomes" id="UP001054902"/>
    </source>
</evidence>
<feature type="coiled-coil region" evidence="1">
    <location>
        <begin position="20"/>
        <end position="47"/>
    </location>
</feature>
<keyword evidence="3" id="KW-1185">Reference proteome</keyword>
<evidence type="ECO:0000256" key="1">
    <source>
        <dbReference type="SAM" id="Coils"/>
    </source>
</evidence>
<proteinExistence type="predicted"/>
<comment type="caution">
    <text evidence="2">The sequence shown here is derived from an EMBL/GenBank/DDBJ whole genome shotgun (WGS) entry which is preliminary data.</text>
</comment>
<dbReference type="InterPro" id="IPR000048">
    <property type="entry name" value="IQ_motif_EF-hand-BS"/>
</dbReference>
<name>A0AAD3DA99_9STRA</name>
<keyword evidence="1" id="KW-0175">Coiled coil</keyword>
<dbReference type="Pfam" id="PF00612">
    <property type="entry name" value="IQ"/>
    <property type="match status" value="1"/>
</dbReference>
<evidence type="ECO:0000313" key="2">
    <source>
        <dbReference type="EMBL" id="GFH60746.1"/>
    </source>
</evidence>